<dbReference type="PANTHER" id="PTHR12221">
    <property type="entry name" value="PESCADILLO - RELATED"/>
    <property type="match status" value="1"/>
</dbReference>
<keyword evidence="4" id="KW-1185">Reference proteome</keyword>
<dbReference type="FunCoup" id="C1FGX5">
    <property type="interactions" value="1914"/>
</dbReference>
<dbReference type="eggNOG" id="KOG2481">
    <property type="taxonomic scope" value="Eukaryota"/>
</dbReference>
<accession>C1FGX5</accession>
<evidence type="ECO:0008006" key="5">
    <source>
        <dbReference type="Google" id="ProtNLM"/>
    </source>
</evidence>
<dbReference type="GO" id="GO:0070545">
    <property type="term" value="C:PeBoW complex"/>
    <property type="evidence" value="ECO:0007669"/>
    <property type="project" value="TreeGrafter"/>
</dbReference>
<dbReference type="RefSeq" id="XP_002508739.1">
    <property type="nucleotide sequence ID" value="XM_002508693.1"/>
</dbReference>
<feature type="non-terminal residue" evidence="3">
    <location>
        <position position="453"/>
    </location>
</feature>
<name>C1FGX5_MICCC</name>
<dbReference type="GO" id="GO:0000463">
    <property type="term" value="P:maturation of LSU-rRNA from tricistronic rRNA transcript (SSU-rRNA, 5.8S rRNA, LSU-rRNA)"/>
    <property type="evidence" value="ECO:0007669"/>
    <property type="project" value="TreeGrafter"/>
</dbReference>
<protein>
    <recommendedName>
        <fullName evidence="5">BRCT domain-containing protein</fullName>
    </recommendedName>
</protein>
<feature type="compositionally biased region" description="Basic and acidic residues" evidence="2">
    <location>
        <begin position="287"/>
        <end position="296"/>
    </location>
</feature>
<dbReference type="GeneID" id="8246746"/>
<dbReference type="KEGG" id="mis:MICPUN_66594"/>
<dbReference type="Pfam" id="PF06732">
    <property type="entry name" value="Pescadillo_N"/>
    <property type="match status" value="1"/>
</dbReference>
<dbReference type="GO" id="GO:0003723">
    <property type="term" value="F:RNA binding"/>
    <property type="evidence" value="ECO:0007669"/>
    <property type="project" value="TreeGrafter"/>
</dbReference>
<dbReference type="InterPro" id="IPR036420">
    <property type="entry name" value="BRCT_dom_sf"/>
</dbReference>
<dbReference type="HAMAP" id="MF_03028">
    <property type="entry name" value="Pescadillo"/>
    <property type="match status" value="1"/>
</dbReference>
<feature type="compositionally biased region" description="Acidic residues" evidence="2">
    <location>
        <begin position="297"/>
        <end position="307"/>
    </location>
</feature>
<dbReference type="Proteomes" id="UP000002009">
    <property type="component" value="Chromosome 10"/>
</dbReference>
<dbReference type="InParanoid" id="C1FGX5"/>
<sequence>KVKGGIASRYTTRNQALNRLQLKLADFRRLCILKGIHPREPKKKFKGQHKTYYHVKDINFLAHEPLLEKFRDLRSYERKIKRARAKKAYHAVDRLEEKKPKYGLDHLVKERYPTFLDALRDLDDPLTLAHLFAVLPADKRHGIPAEVLLESRKLSLEFQSYVTKMHALRKVFISVKGIYYQAVVHGQEITWLTPHALAQTLPEDVDYRVMLTFLDFYTSMLGFVNYKLYFDQGLRYPPVLDTRLEDAAGGIVASAQAKLTESRLATLSDKLAQIGDGEVDEEAEAEAALRAERSDGEDGDDVEEEDELERAISLSAGGDPTAREDAKLCATLFKGMVCFIQRECPRDMMVFIIRSFGGEVCWEGEGSPYDESDGGVTHHVCDRPMEGKMLAQREYVVPQWVCDCANWRILIPCADYRPGIVPPPHLSPFVSKDDEGYTPDYQATLEKLQMQAK</sequence>
<feature type="region of interest" description="Disordered" evidence="2">
    <location>
        <begin position="277"/>
        <end position="307"/>
    </location>
</feature>
<dbReference type="CDD" id="cd17709">
    <property type="entry name" value="BRCT_pescadillo_like"/>
    <property type="match status" value="1"/>
</dbReference>
<evidence type="ECO:0000256" key="2">
    <source>
        <dbReference type="SAM" id="MobiDB-lite"/>
    </source>
</evidence>
<organism evidence="3 4">
    <name type="scientific">Micromonas commoda (strain RCC299 / NOUM17 / CCMP2709)</name>
    <name type="common">Picoplanktonic green alga</name>
    <dbReference type="NCBI Taxonomy" id="296587"/>
    <lineage>
        <taxon>Eukaryota</taxon>
        <taxon>Viridiplantae</taxon>
        <taxon>Chlorophyta</taxon>
        <taxon>Mamiellophyceae</taxon>
        <taxon>Mamiellales</taxon>
        <taxon>Mamiellaceae</taxon>
        <taxon>Micromonas</taxon>
    </lineage>
</organism>
<dbReference type="AlphaFoldDB" id="C1FGX5"/>
<reference evidence="3 4" key="1">
    <citation type="journal article" date="2009" name="Science">
        <title>Green evolution and dynamic adaptations revealed by genomes of the marine picoeukaryotes Micromonas.</title>
        <authorList>
            <person name="Worden A.Z."/>
            <person name="Lee J.H."/>
            <person name="Mock T."/>
            <person name="Rouze P."/>
            <person name="Simmons M.P."/>
            <person name="Aerts A.L."/>
            <person name="Allen A.E."/>
            <person name="Cuvelier M.L."/>
            <person name="Derelle E."/>
            <person name="Everett M.V."/>
            <person name="Foulon E."/>
            <person name="Grimwood J."/>
            <person name="Gundlach H."/>
            <person name="Henrissat B."/>
            <person name="Napoli C."/>
            <person name="McDonald S.M."/>
            <person name="Parker M.S."/>
            <person name="Rombauts S."/>
            <person name="Salamov A."/>
            <person name="Von Dassow P."/>
            <person name="Badger J.H."/>
            <person name="Coutinho P.M."/>
            <person name="Demir E."/>
            <person name="Dubchak I."/>
            <person name="Gentemann C."/>
            <person name="Eikrem W."/>
            <person name="Gready J.E."/>
            <person name="John U."/>
            <person name="Lanier W."/>
            <person name="Lindquist E.A."/>
            <person name="Lucas S."/>
            <person name="Mayer K.F."/>
            <person name="Moreau H."/>
            <person name="Not F."/>
            <person name="Otillar R."/>
            <person name="Panaud O."/>
            <person name="Pangilinan J."/>
            <person name="Paulsen I."/>
            <person name="Piegu B."/>
            <person name="Poliakov A."/>
            <person name="Robbens S."/>
            <person name="Schmutz J."/>
            <person name="Toulza E."/>
            <person name="Wyss T."/>
            <person name="Zelensky A."/>
            <person name="Zhou K."/>
            <person name="Armbrust E.V."/>
            <person name="Bhattacharya D."/>
            <person name="Goodenough U.W."/>
            <person name="Van de Peer Y."/>
            <person name="Grigoriev I.V."/>
        </authorList>
    </citation>
    <scope>NUCLEOTIDE SEQUENCE [LARGE SCALE GENOMIC DNA]</scope>
    <source>
        <strain evidence="4">RCC299 / NOUM17</strain>
    </source>
</reference>
<evidence type="ECO:0000256" key="1">
    <source>
        <dbReference type="ARBA" id="ARBA00004123"/>
    </source>
</evidence>
<dbReference type="PANTHER" id="PTHR12221:SF6">
    <property type="entry name" value="PESCADILLO HOMOLOG"/>
    <property type="match status" value="1"/>
</dbReference>
<evidence type="ECO:0000313" key="4">
    <source>
        <dbReference type="Proteomes" id="UP000002009"/>
    </source>
</evidence>
<comment type="subcellular location">
    <subcellularLocation>
        <location evidence="1">Nucleus</location>
    </subcellularLocation>
</comment>
<dbReference type="STRING" id="296587.C1FGX5"/>
<dbReference type="OrthoDB" id="10264910at2759"/>
<dbReference type="EMBL" id="CP001576">
    <property type="protein sequence ID" value="ACO69997.1"/>
    <property type="molecule type" value="Genomic_DNA"/>
</dbReference>
<feature type="non-terminal residue" evidence="3">
    <location>
        <position position="1"/>
    </location>
</feature>
<dbReference type="Gene3D" id="3.40.50.10190">
    <property type="entry name" value="BRCT domain"/>
    <property type="match status" value="1"/>
</dbReference>
<evidence type="ECO:0000313" key="3">
    <source>
        <dbReference type="EMBL" id="ACO69997.1"/>
    </source>
</evidence>
<dbReference type="InterPro" id="IPR010613">
    <property type="entry name" value="PES"/>
</dbReference>
<gene>
    <name evidence="3" type="ORF">MICPUN_66594</name>
</gene>
<dbReference type="OMA" id="QKVTWIV"/>
<proteinExistence type="inferred from homology"/>
<dbReference type="SUPFAM" id="SSF52113">
    <property type="entry name" value="BRCT domain"/>
    <property type="match status" value="1"/>
</dbReference>